<protein>
    <submittedName>
        <fullName evidence="2">Uncharacterized protein</fullName>
    </submittedName>
</protein>
<feature type="non-terminal residue" evidence="2">
    <location>
        <position position="97"/>
    </location>
</feature>
<evidence type="ECO:0000313" key="2">
    <source>
        <dbReference type="EMBL" id="CAH2054332.1"/>
    </source>
</evidence>
<sequence length="97" mass="10562">MSDVSAPGINAPALQNPRVARPTVTRTNLNPLSRAVAAFKRDLHCAQLASTNARCLCAVLMPDITRESAESMARSAAEALDEIIAELMPRCLKRFKR</sequence>
<keyword evidence="3" id="KW-1185">Reference proteome</keyword>
<evidence type="ECO:0000313" key="3">
    <source>
        <dbReference type="Proteomes" id="UP000837857"/>
    </source>
</evidence>
<accession>A0ABN8IG13</accession>
<dbReference type="EMBL" id="OW152833">
    <property type="protein sequence ID" value="CAH2054332.1"/>
    <property type="molecule type" value="Genomic_DNA"/>
</dbReference>
<evidence type="ECO:0000256" key="1">
    <source>
        <dbReference type="SAM" id="MobiDB-lite"/>
    </source>
</evidence>
<feature type="region of interest" description="Disordered" evidence="1">
    <location>
        <begin position="1"/>
        <end position="26"/>
    </location>
</feature>
<proteinExistence type="predicted"/>
<name>A0ABN8IG13_9NEOP</name>
<reference evidence="2" key="1">
    <citation type="submission" date="2022-03" db="EMBL/GenBank/DDBJ databases">
        <authorList>
            <person name="Martin H S."/>
        </authorList>
    </citation>
    <scope>NUCLEOTIDE SEQUENCE</scope>
</reference>
<organism evidence="2 3">
    <name type="scientific">Iphiclides podalirius</name>
    <name type="common">scarce swallowtail</name>
    <dbReference type="NCBI Taxonomy" id="110791"/>
    <lineage>
        <taxon>Eukaryota</taxon>
        <taxon>Metazoa</taxon>
        <taxon>Ecdysozoa</taxon>
        <taxon>Arthropoda</taxon>
        <taxon>Hexapoda</taxon>
        <taxon>Insecta</taxon>
        <taxon>Pterygota</taxon>
        <taxon>Neoptera</taxon>
        <taxon>Endopterygota</taxon>
        <taxon>Lepidoptera</taxon>
        <taxon>Glossata</taxon>
        <taxon>Ditrysia</taxon>
        <taxon>Papilionoidea</taxon>
        <taxon>Papilionidae</taxon>
        <taxon>Papilioninae</taxon>
        <taxon>Iphiclides</taxon>
    </lineage>
</organism>
<dbReference type="Proteomes" id="UP000837857">
    <property type="component" value="Chromosome 21"/>
</dbReference>
<gene>
    <name evidence="2" type="ORF">IPOD504_LOCUS8584</name>
</gene>